<accession>A0ABY2VJA8</accession>
<feature type="region of interest" description="Disordered" evidence="1">
    <location>
        <begin position="29"/>
        <end position="58"/>
    </location>
</feature>
<sequence length="67" mass="7117">MTDLPNTPPAWVNGSDAPEKSAIDLGFAEQHRPSTDPGRPAPGRQIAGKEKPGLGRAFPSYKANYLA</sequence>
<name>A0ABY2VJA8_9PSED</name>
<proteinExistence type="predicted"/>
<organism evidence="2 3">
    <name type="scientific">Pseudomonas protegens</name>
    <dbReference type="NCBI Taxonomy" id="380021"/>
    <lineage>
        <taxon>Bacteria</taxon>
        <taxon>Pseudomonadati</taxon>
        <taxon>Pseudomonadota</taxon>
        <taxon>Gammaproteobacteria</taxon>
        <taxon>Pseudomonadales</taxon>
        <taxon>Pseudomonadaceae</taxon>
        <taxon>Pseudomonas</taxon>
    </lineage>
</organism>
<protein>
    <submittedName>
        <fullName evidence="2">Uncharacterized protein</fullName>
    </submittedName>
</protein>
<dbReference type="EMBL" id="VAVY01000002">
    <property type="protein sequence ID" value="TMM63935.1"/>
    <property type="molecule type" value="Genomic_DNA"/>
</dbReference>
<gene>
    <name evidence="2" type="ORF">FEF10_11875</name>
</gene>
<reference evidence="2 3" key="1">
    <citation type="submission" date="2019-05" db="EMBL/GenBank/DDBJ databases">
        <title>Identification and Biocontrol Activity Analysis of Biocontrol Strain PF-1 Based on Genome-wide Data.</title>
        <authorList>
            <person name="Qi J."/>
        </authorList>
    </citation>
    <scope>NUCLEOTIDE SEQUENCE [LARGE SCALE GENOMIC DNA]</scope>
    <source>
        <strain evidence="2 3">PF-1</strain>
    </source>
</reference>
<evidence type="ECO:0000313" key="3">
    <source>
        <dbReference type="Proteomes" id="UP000310095"/>
    </source>
</evidence>
<dbReference type="RefSeq" id="WP_080512176.1">
    <property type="nucleotide sequence ID" value="NZ_CP022097.2"/>
</dbReference>
<evidence type="ECO:0000256" key="1">
    <source>
        <dbReference type="SAM" id="MobiDB-lite"/>
    </source>
</evidence>
<keyword evidence="3" id="KW-1185">Reference proteome</keyword>
<comment type="caution">
    <text evidence="2">The sequence shown here is derived from an EMBL/GenBank/DDBJ whole genome shotgun (WGS) entry which is preliminary data.</text>
</comment>
<evidence type="ECO:0000313" key="2">
    <source>
        <dbReference type="EMBL" id="TMM63935.1"/>
    </source>
</evidence>
<dbReference type="Proteomes" id="UP000310095">
    <property type="component" value="Unassembled WGS sequence"/>
</dbReference>